<proteinExistence type="predicted"/>
<feature type="transmembrane region" description="Helical" evidence="1">
    <location>
        <begin position="12"/>
        <end position="29"/>
    </location>
</feature>
<dbReference type="EMBL" id="FNCK01000006">
    <property type="protein sequence ID" value="SDG35868.1"/>
    <property type="molecule type" value="Genomic_DNA"/>
</dbReference>
<gene>
    <name evidence="2" type="ORF">SAMN05421791_10657</name>
</gene>
<evidence type="ECO:0000313" key="3">
    <source>
        <dbReference type="Proteomes" id="UP000199708"/>
    </source>
</evidence>
<organism evidence="2 3">
    <name type="scientific">Facklamia miroungae</name>
    <dbReference type="NCBI Taxonomy" id="120956"/>
    <lineage>
        <taxon>Bacteria</taxon>
        <taxon>Bacillati</taxon>
        <taxon>Bacillota</taxon>
        <taxon>Bacilli</taxon>
        <taxon>Lactobacillales</taxon>
        <taxon>Aerococcaceae</taxon>
        <taxon>Facklamia</taxon>
    </lineage>
</organism>
<keyword evidence="3" id="KW-1185">Reference proteome</keyword>
<evidence type="ECO:0000313" key="2">
    <source>
        <dbReference type="EMBL" id="SDG35868.1"/>
    </source>
</evidence>
<name>A0A1G7TKM0_9LACT</name>
<dbReference type="OrthoDB" id="2989832at2"/>
<keyword evidence="1" id="KW-1133">Transmembrane helix</keyword>
<keyword evidence="1" id="KW-0812">Transmembrane</keyword>
<dbReference type="Proteomes" id="UP000199708">
    <property type="component" value="Unassembled WGS sequence"/>
</dbReference>
<sequence length="108" mass="11941">MSQNKNNSLLGTIVLLSGIIIGAAGTLLFKENRPLSAGKVLESIREAFELQGEITGSWIDYDPIEYTVYDSRPLVYTGGISRKENGKIIHYHFVADIYTGEILSTFEA</sequence>
<evidence type="ECO:0000256" key="1">
    <source>
        <dbReference type="SAM" id="Phobius"/>
    </source>
</evidence>
<keyword evidence="1" id="KW-0472">Membrane</keyword>
<dbReference type="RefSeq" id="WP_090290066.1">
    <property type="nucleotide sequence ID" value="NZ_FNCK01000006.1"/>
</dbReference>
<accession>A0A1G7TKM0</accession>
<protein>
    <submittedName>
        <fullName evidence="2">Predicted small secreted protein</fullName>
    </submittedName>
</protein>
<dbReference type="STRING" id="120956.SAMN05421791_10657"/>
<reference evidence="2 3" key="1">
    <citation type="submission" date="2016-10" db="EMBL/GenBank/DDBJ databases">
        <authorList>
            <person name="de Groot N.N."/>
        </authorList>
    </citation>
    <scope>NUCLEOTIDE SEQUENCE [LARGE SCALE GENOMIC DNA]</scope>
    <source>
        <strain evidence="2 3">ATCC BAA-466</strain>
    </source>
</reference>
<dbReference type="AlphaFoldDB" id="A0A1G7TKM0"/>